<accession>A0A2P2BXG6</accession>
<reference evidence="2" key="1">
    <citation type="submission" date="2015-08" db="EMBL/GenBank/DDBJ databases">
        <authorList>
            <person name="Babu N.S."/>
            <person name="Beckwith C.J."/>
            <person name="Beseler K.G."/>
            <person name="Brison A."/>
            <person name="Carone J.V."/>
            <person name="Caskin T.P."/>
            <person name="Diamond M."/>
            <person name="Durham M.E."/>
            <person name="Foxe J.M."/>
            <person name="Go M."/>
            <person name="Henderson B.A."/>
            <person name="Jones I.B."/>
            <person name="McGettigan J.A."/>
            <person name="Micheletti S.J."/>
            <person name="Nasrallah M.E."/>
            <person name="Ortiz D."/>
            <person name="Piller C.R."/>
            <person name="Privatt S.R."/>
            <person name="Schneider S.L."/>
            <person name="Sharp S."/>
            <person name="Smith T.C."/>
            <person name="Stanton J.D."/>
            <person name="Ullery H.E."/>
            <person name="Wilson R.J."/>
            <person name="Serrano M.G."/>
            <person name="Buck G."/>
            <person name="Lee V."/>
            <person name="Wang Y."/>
            <person name="Carvalho R."/>
            <person name="Voegtly L."/>
            <person name="Shi R."/>
            <person name="Duckworth R."/>
            <person name="Johnson A."/>
            <person name="Loviza R."/>
            <person name="Walstead R."/>
            <person name="Shah Z."/>
            <person name="Kiflezghi M."/>
            <person name="Wade K."/>
            <person name="Ball S.L."/>
            <person name="Bradley K.W."/>
            <person name="Asai D.J."/>
            <person name="Bowman C.A."/>
            <person name="Russell D.A."/>
            <person name="Pope W.H."/>
            <person name="Jacobs-Sera D."/>
            <person name="Hendrix R.W."/>
            <person name="Hatfull G.F."/>
        </authorList>
    </citation>
    <scope>NUCLEOTIDE SEQUENCE</scope>
</reference>
<gene>
    <name evidence="2" type="ORF">NOCA2170011</name>
</gene>
<name>A0A2P2BXG6_9ZZZZ</name>
<organism evidence="2">
    <name type="scientific">metagenome</name>
    <dbReference type="NCBI Taxonomy" id="256318"/>
    <lineage>
        <taxon>unclassified sequences</taxon>
        <taxon>metagenomes</taxon>
    </lineage>
</organism>
<protein>
    <submittedName>
        <fullName evidence="2">Uncharacterized protein</fullName>
    </submittedName>
</protein>
<dbReference type="Gene3D" id="3.40.50.12710">
    <property type="match status" value="1"/>
</dbReference>
<dbReference type="EMBL" id="CZKA01000009">
    <property type="protein sequence ID" value="CUR54439.1"/>
    <property type="molecule type" value="Genomic_DNA"/>
</dbReference>
<sequence length="270" mass="28150">MLQVPRGNGSPSVRGALTFRPVTSLGMPSLPPPADPVWKQAWDAALYGASGYLRSYPMTASVDAATLEPLIDSLAPPGTELALLGSAGALAPDLSALGRVVRFDVPEGYDGLVVALDWLSHVPTHVVQMDPEGYPRLVHVSPRTGHETLGARLNETSVPQSIGRWLEQWWPVVDFGPGARAEVGTSRDTAWAGVTSRLAPRGRAVAIDAGHSLGQRPRSGSLRSSDGPAIPDGSRDLTAAVALDAVAAATSGRSGAAAQLTYVTSEGSRH</sequence>
<dbReference type="InterPro" id="IPR038375">
    <property type="entry name" value="NDUFAF7_sf"/>
</dbReference>
<feature type="region of interest" description="Disordered" evidence="1">
    <location>
        <begin position="209"/>
        <end position="233"/>
    </location>
</feature>
<evidence type="ECO:0000313" key="2">
    <source>
        <dbReference type="EMBL" id="CUR54439.1"/>
    </source>
</evidence>
<evidence type="ECO:0000256" key="1">
    <source>
        <dbReference type="SAM" id="MobiDB-lite"/>
    </source>
</evidence>
<proteinExistence type="predicted"/>
<dbReference type="AlphaFoldDB" id="A0A2P2BXG6"/>